<dbReference type="OrthoDB" id="1433532at2"/>
<name>A0A151Y3N7_9GAMM</name>
<dbReference type="Gene3D" id="2.60.120.10">
    <property type="entry name" value="Jelly Rolls"/>
    <property type="match status" value="1"/>
</dbReference>
<feature type="domain" description="ChrR-like cupin" evidence="1">
    <location>
        <begin position="5"/>
        <end position="112"/>
    </location>
</feature>
<dbReference type="SUPFAM" id="SSF51182">
    <property type="entry name" value="RmlC-like cupins"/>
    <property type="match status" value="1"/>
</dbReference>
<dbReference type="Proteomes" id="UP000076276">
    <property type="component" value="Unassembled WGS sequence"/>
</dbReference>
<evidence type="ECO:0000313" key="3">
    <source>
        <dbReference type="Proteomes" id="UP000076276"/>
    </source>
</evidence>
<accession>A0A151Y3N7</accession>
<dbReference type="EMBL" id="LUAW01000014">
    <property type="protein sequence ID" value="KYQ72651.1"/>
    <property type="molecule type" value="Genomic_DNA"/>
</dbReference>
<dbReference type="STRING" id="1806892.AZH43_09200"/>
<keyword evidence="3" id="KW-1185">Reference proteome</keyword>
<reference evidence="2 3" key="1">
    <citation type="submission" date="2016-03" db="EMBL/GenBank/DDBJ databases">
        <title>Acinetobacter genomospecies 28 strain ANC 4149.</title>
        <authorList>
            <person name="Radolfova-Krizova L."/>
            <person name="Nemec A."/>
        </authorList>
    </citation>
    <scope>NUCLEOTIDE SEQUENCE [LARGE SCALE GENOMIC DNA]</scope>
    <source>
        <strain evidence="2 3">ANC 4149</strain>
    </source>
</reference>
<evidence type="ECO:0000313" key="2">
    <source>
        <dbReference type="EMBL" id="KYQ72651.1"/>
    </source>
</evidence>
<comment type="caution">
    <text evidence="2">The sequence shown here is derived from an EMBL/GenBank/DDBJ whole genome shotgun (WGS) entry which is preliminary data.</text>
</comment>
<dbReference type="AlphaFoldDB" id="A0A151Y3N7"/>
<organism evidence="2 3">
    <name type="scientific">Acinetobacter pragensis</name>
    <dbReference type="NCBI Taxonomy" id="1806892"/>
    <lineage>
        <taxon>Bacteria</taxon>
        <taxon>Pseudomonadati</taxon>
        <taxon>Pseudomonadota</taxon>
        <taxon>Gammaproteobacteria</taxon>
        <taxon>Moraxellales</taxon>
        <taxon>Moraxellaceae</taxon>
        <taxon>Acinetobacter</taxon>
    </lineage>
</organism>
<dbReference type="InterPro" id="IPR025979">
    <property type="entry name" value="ChrR-like_cupin_dom"/>
</dbReference>
<evidence type="ECO:0000259" key="1">
    <source>
        <dbReference type="Pfam" id="PF12973"/>
    </source>
</evidence>
<dbReference type="InterPro" id="IPR011051">
    <property type="entry name" value="RmlC_Cupin_sf"/>
</dbReference>
<dbReference type="InterPro" id="IPR014710">
    <property type="entry name" value="RmlC-like_jellyroll"/>
</dbReference>
<protein>
    <recommendedName>
        <fullName evidence="1">ChrR-like cupin domain-containing protein</fullName>
    </recommendedName>
</protein>
<dbReference type="RefSeq" id="WP_067667576.1">
    <property type="nucleotide sequence ID" value="NZ_CBCSIK010000001.1"/>
</dbReference>
<sequence length="131" mass="14859">MADKPFVVNTNTIPWEFIPIPFLNDALPVKTCLQDSDTGMMVWKLRYPAGFRTVEHWHNCAHGMYVLEGHLVTSEGEFGPGNFVWFPEGSVMFHGARSDNDVLMLFITNKPFDIHFTAEEGMPEYGAESEC</sequence>
<gene>
    <name evidence="2" type="ORF">AZH43_09200</name>
</gene>
<proteinExistence type="predicted"/>
<dbReference type="Pfam" id="PF12973">
    <property type="entry name" value="Cupin_7"/>
    <property type="match status" value="1"/>
</dbReference>